<protein>
    <recommendedName>
        <fullName evidence="3">Lipoprotein</fullName>
    </recommendedName>
</protein>
<name>A0ABT8CPY1_9FLAO</name>
<keyword evidence="2" id="KW-1185">Reference proteome</keyword>
<dbReference type="EMBL" id="JAUFQU010000001">
    <property type="protein sequence ID" value="MDN3705713.1"/>
    <property type="molecule type" value="Genomic_DNA"/>
</dbReference>
<accession>A0ABT8CPY1</accession>
<organism evidence="1 2">
    <name type="scientific">Paenimyroides ceti</name>
    <dbReference type="NCBI Taxonomy" id="395087"/>
    <lineage>
        <taxon>Bacteria</taxon>
        <taxon>Pseudomonadati</taxon>
        <taxon>Bacteroidota</taxon>
        <taxon>Flavobacteriia</taxon>
        <taxon>Flavobacteriales</taxon>
        <taxon>Flavobacteriaceae</taxon>
        <taxon>Paenimyroides</taxon>
    </lineage>
</organism>
<dbReference type="RefSeq" id="WP_290361870.1">
    <property type="nucleotide sequence ID" value="NZ_JAUFQU010000001.1"/>
</dbReference>
<gene>
    <name evidence="1" type="ORF">QW060_01055</name>
</gene>
<sequence length="197" mass="22152">MTIGLIACTNDEAITDNANEKTSTFSGKSEEGYTYAKDFYQSNISFGKSITISNEETSEKIIIQELLVNNEKTARGYIVKDSKSGSFLFFADVNREKDILTVYDAKMNTDEIFSNLSKNEDYKITQKFDFIRYANQKFTTAKGCGFWQKVWGSCSFTVTKPVPGSPGWCTDYTSRNKYFLGFIIDATGPIPGGVYRC</sequence>
<comment type="caution">
    <text evidence="1">The sequence shown here is derived from an EMBL/GenBank/DDBJ whole genome shotgun (WGS) entry which is preliminary data.</text>
</comment>
<evidence type="ECO:0000313" key="2">
    <source>
        <dbReference type="Proteomes" id="UP001242368"/>
    </source>
</evidence>
<dbReference type="Proteomes" id="UP001242368">
    <property type="component" value="Unassembled WGS sequence"/>
</dbReference>
<evidence type="ECO:0000313" key="1">
    <source>
        <dbReference type="EMBL" id="MDN3705713.1"/>
    </source>
</evidence>
<reference evidence="2" key="1">
    <citation type="journal article" date="2019" name="Int. J. Syst. Evol. Microbiol.">
        <title>The Global Catalogue of Microorganisms (GCM) 10K type strain sequencing project: providing services to taxonomists for standard genome sequencing and annotation.</title>
        <authorList>
            <consortium name="The Broad Institute Genomics Platform"/>
            <consortium name="The Broad Institute Genome Sequencing Center for Infectious Disease"/>
            <person name="Wu L."/>
            <person name="Ma J."/>
        </authorList>
    </citation>
    <scope>NUCLEOTIDE SEQUENCE [LARGE SCALE GENOMIC DNA]</scope>
    <source>
        <strain evidence="2">CECT 7184</strain>
    </source>
</reference>
<evidence type="ECO:0008006" key="3">
    <source>
        <dbReference type="Google" id="ProtNLM"/>
    </source>
</evidence>
<proteinExistence type="predicted"/>